<gene>
    <name evidence="1" type="ORF">VNO77_20603</name>
</gene>
<reference evidence="1 2" key="1">
    <citation type="submission" date="2024-01" db="EMBL/GenBank/DDBJ databases">
        <title>The genomes of 5 underutilized Papilionoideae crops provide insights into root nodulation and disease resistanc.</title>
        <authorList>
            <person name="Jiang F."/>
        </authorList>
    </citation>
    <scope>NUCLEOTIDE SEQUENCE [LARGE SCALE GENOMIC DNA]</scope>
    <source>
        <strain evidence="1">LVBAO_FW01</strain>
        <tissue evidence="1">Leaves</tissue>
    </source>
</reference>
<evidence type="ECO:0000313" key="2">
    <source>
        <dbReference type="Proteomes" id="UP001367508"/>
    </source>
</evidence>
<dbReference type="EMBL" id="JAYMYQ010000004">
    <property type="protein sequence ID" value="KAK7339916.1"/>
    <property type="molecule type" value="Genomic_DNA"/>
</dbReference>
<name>A0AAN9LPV0_CANGL</name>
<accession>A0AAN9LPV0</accession>
<organism evidence="1 2">
    <name type="scientific">Canavalia gladiata</name>
    <name type="common">Sword bean</name>
    <name type="synonym">Dolichos gladiatus</name>
    <dbReference type="NCBI Taxonomy" id="3824"/>
    <lineage>
        <taxon>Eukaryota</taxon>
        <taxon>Viridiplantae</taxon>
        <taxon>Streptophyta</taxon>
        <taxon>Embryophyta</taxon>
        <taxon>Tracheophyta</taxon>
        <taxon>Spermatophyta</taxon>
        <taxon>Magnoliopsida</taxon>
        <taxon>eudicotyledons</taxon>
        <taxon>Gunneridae</taxon>
        <taxon>Pentapetalae</taxon>
        <taxon>rosids</taxon>
        <taxon>fabids</taxon>
        <taxon>Fabales</taxon>
        <taxon>Fabaceae</taxon>
        <taxon>Papilionoideae</taxon>
        <taxon>50 kb inversion clade</taxon>
        <taxon>NPAAA clade</taxon>
        <taxon>indigoferoid/millettioid clade</taxon>
        <taxon>Phaseoleae</taxon>
        <taxon>Canavalia</taxon>
    </lineage>
</organism>
<dbReference type="AlphaFoldDB" id="A0AAN9LPV0"/>
<comment type="caution">
    <text evidence="1">The sequence shown here is derived from an EMBL/GenBank/DDBJ whole genome shotgun (WGS) entry which is preliminary data.</text>
</comment>
<evidence type="ECO:0000313" key="1">
    <source>
        <dbReference type="EMBL" id="KAK7339916.1"/>
    </source>
</evidence>
<proteinExistence type="predicted"/>
<protein>
    <submittedName>
        <fullName evidence="1">Uncharacterized protein</fullName>
    </submittedName>
</protein>
<dbReference type="Proteomes" id="UP001367508">
    <property type="component" value="Unassembled WGS sequence"/>
</dbReference>
<sequence>MVKESLGSSGHWEFSGEADIRILESEHCANPKCSWQLKTQQKFIILAVINYGSNNFILGGRNSARCATNLIQGLEIKGLSSEAWSPQSLRLRVFMLYDKTSLCTCSHFYITDFLPAENLGLDSIESPQWTRFRSSDGELCGPTWCRFWWRESSQTGDHEYQPPKICAVFTRAYARDPNSMLGITIFSNHGLKSQIVLCWMAKARRGYMCLEVEHQISGRGVTCSHQVLGSIPGRYDFSLLNPALGRALWKP</sequence>
<keyword evidence="2" id="KW-1185">Reference proteome</keyword>